<proteinExistence type="predicted"/>
<reference evidence="1" key="1">
    <citation type="submission" date="2023-06" db="EMBL/GenBank/DDBJ databases">
        <title>Robiginitalea aurantiacus sp. nov. and Algoriphagus sediminis sp. nov., isolated from coastal sediment.</title>
        <authorList>
            <person name="Zhou Z.Y."/>
            <person name="An J."/>
            <person name="Jia Y.W."/>
            <person name="Du Z.J."/>
        </authorList>
    </citation>
    <scope>NUCLEOTIDE SEQUENCE</scope>
    <source>
        <strain evidence="1">C2-7</strain>
    </source>
</reference>
<dbReference type="Proteomes" id="UP001171916">
    <property type="component" value="Unassembled WGS sequence"/>
</dbReference>
<protein>
    <submittedName>
        <fullName evidence="1">Glycosyltransferase family protein</fullName>
    </submittedName>
</protein>
<accession>A0ABT7Y8P5</accession>
<evidence type="ECO:0000313" key="2">
    <source>
        <dbReference type="Proteomes" id="UP001171916"/>
    </source>
</evidence>
<comment type="caution">
    <text evidence="1">The sequence shown here is derived from an EMBL/GenBank/DDBJ whole genome shotgun (WGS) entry which is preliminary data.</text>
</comment>
<gene>
    <name evidence="1" type="ORF">QVH07_01905</name>
</gene>
<organism evidence="1 2">
    <name type="scientific">Algoriphagus sediminis</name>
    <dbReference type="NCBI Taxonomy" id="3057113"/>
    <lineage>
        <taxon>Bacteria</taxon>
        <taxon>Pseudomonadati</taxon>
        <taxon>Bacteroidota</taxon>
        <taxon>Cytophagia</taxon>
        <taxon>Cytophagales</taxon>
        <taxon>Cyclobacteriaceae</taxon>
        <taxon>Algoriphagus</taxon>
    </lineage>
</organism>
<dbReference type="SUPFAM" id="SSF53756">
    <property type="entry name" value="UDP-Glycosyltransferase/glycogen phosphorylase"/>
    <property type="match status" value="1"/>
</dbReference>
<dbReference type="PANTHER" id="PTHR21015">
    <property type="entry name" value="UDP-N-ACETYLGLUCOSAMINE--N-ACETYLMURAMYL-(PENTAPEPTIDE) PYROPHOSPHORYL-UNDECAPRENOL N-ACETYLGLUCOSAMINE TRANSFERASE 1"/>
    <property type="match status" value="1"/>
</dbReference>
<sequence length="380" mass="43771">MRFLFLIQGEGRGHMTQAITLAQILEEQGHELVGAVIGKSKRRKIPQFLIEGLNTHLLKLESPNFKTDKKSKQVLIWRTLSYNLGRAGKYQISLQKLDKLVKKSQPDVILNFYDVLGGLYFLLYRPTAMHWVIGHQYLSLQKGHLFPKKRGLDKAMYQLNTRLTALFAKEKIALSFTEVQERSEIKVFPPLIREKVKSQIILNAGFFLAYMVNDGYAEEVLEFASSNPDISIKAFWDRKGINEVQKPLPNLELHPIHDINFLEAMAQCEGLVSTAGFESICEALYLGKPVLVIPVKGQYEQLCNAHEIELLQIGKQHHEFDFHKIPQQDSSVDEKVQKFREWESNWSIKFMNLCSEYEEEALVDSNDNKLELDLEVNYSN</sequence>
<evidence type="ECO:0000313" key="1">
    <source>
        <dbReference type="EMBL" id="MDN3202879.1"/>
    </source>
</evidence>
<name>A0ABT7Y8P5_9BACT</name>
<keyword evidence="2" id="KW-1185">Reference proteome</keyword>
<dbReference type="Gene3D" id="3.40.50.2000">
    <property type="entry name" value="Glycogen Phosphorylase B"/>
    <property type="match status" value="1"/>
</dbReference>
<dbReference type="RefSeq" id="WP_289998436.1">
    <property type="nucleotide sequence ID" value="NZ_JAUEPH010000001.1"/>
</dbReference>
<dbReference type="Pfam" id="PF13528">
    <property type="entry name" value="Glyco_trans_1_3"/>
    <property type="match status" value="1"/>
</dbReference>
<dbReference type="EMBL" id="JAUEPH010000001">
    <property type="protein sequence ID" value="MDN3202879.1"/>
    <property type="molecule type" value="Genomic_DNA"/>
</dbReference>
<dbReference type="PANTHER" id="PTHR21015:SF22">
    <property type="entry name" value="GLYCOSYLTRANSFERASE"/>
    <property type="match status" value="1"/>
</dbReference>